<dbReference type="RefSeq" id="WP_196956066.1">
    <property type="nucleotide sequence ID" value="NZ_JADWYK010000010.1"/>
</dbReference>
<dbReference type="EMBL" id="JADWYK010000010">
    <property type="protein sequence ID" value="MBG8555046.1"/>
    <property type="molecule type" value="Genomic_DNA"/>
</dbReference>
<gene>
    <name evidence="1" type="ORF">I5L79_15945</name>
</gene>
<keyword evidence="2" id="KW-1185">Reference proteome</keyword>
<reference evidence="1 2" key="1">
    <citation type="submission" date="2020-11" db="EMBL/GenBank/DDBJ databases">
        <title>Hymenobacter sp.</title>
        <authorList>
            <person name="Kim M.K."/>
        </authorList>
    </citation>
    <scope>NUCLEOTIDE SEQUENCE [LARGE SCALE GENOMIC DNA]</scope>
    <source>
        <strain evidence="1 2">BT594</strain>
    </source>
</reference>
<proteinExistence type="predicted"/>
<accession>A0ABS0L4J8</accession>
<protein>
    <submittedName>
        <fullName evidence="1">Uncharacterized protein</fullName>
    </submittedName>
</protein>
<name>A0ABS0L4J8_9BACT</name>
<evidence type="ECO:0000313" key="2">
    <source>
        <dbReference type="Proteomes" id="UP000601099"/>
    </source>
</evidence>
<dbReference type="Proteomes" id="UP000601099">
    <property type="component" value="Unassembled WGS sequence"/>
</dbReference>
<organism evidence="1 2">
    <name type="scientific">Hymenobacter guriensis</name>
    <dbReference type="NCBI Taxonomy" id="2793065"/>
    <lineage>
        <taxon>Bacteria</taxon>
        <taxon>Pseudomonadati</taxon>
        <taxon>Bacteroidota</taxon>
        <taxon>Cytophagia</taxon>
        <taxon>Cytophagales</taxon>
        <taxon>Hymenobacteraceae</taxon>
        <taxon>Hymenobacter</taxon>
    </lineage>
</organism>
<sequence>MMDFLLQHAVEPERIQVALATFYREREALEQEPWTGQQAYHTDPLTGDFALRITVYRSATVEPELAVYLARKLHTKVIISDESLYPFSWLLIDETGEQHAIYEDVGDEEPGHFTVDSRHRYLLTPRK</sequence>
<evidence type="ECO:0000313" key="1">
    <source>
        <dbReference type="EMBL" id="MBG8555046.1"/>
    </source>
</evidence>
<comment type="caution">
    <text evidence="1">The sequence shown here is derived from an EMBL/GenBank/DDBJ whole genome shotgun (WGS) entry which is preliminary data.</text>
</comment>